<dbReference type="OrthoDB" id="9803631at2"/>
<evidence type="ECO:0000256" key="2">
    <source>
        <dbReference type="ARBA" id="ARBA00022448"/>
    </source>
</evidence>
<evidence type="ECO:0000256" key="7">
    <source>
        <dbReference type="ARBA" id="ARBA00022989"/>
    </source>
</evidence>
<keyword evidence="7 9" id="KW-1133">Transmembrane helix</keyword>
<comment type="subunit">
    <text evidence="9">The complex is composed of six subunits: RnfA, RnfB, RnfC, RnfD, RnfE and RnfG.</text>
</comment>
<comment type="function">
    <text evidence="9">Part of a membrane-bound complex that couples electron transfer with translocation of ions across the membrane.</text>
</comment>
<feature type="transmembrane region" description="Helical" evidence="9">
    <location>
        <begin position="132"/>
        <end position="161"/>
    </location>
</feature>
<evidence type="ECO:0000256" key="8">
    <source>
        <dbReference type="ARBA" id="ARBA00023136"/>
    </source>
</evidence>
<evidence type="ECO:0000313" key="11">
    <source>
        <dbReference type="Proteomes" id="UP000077654"/>
    </source>
</evidence>
<evidence type="ECO:0000256" key="6">
    <source>
        <dbReference type="ARBA" id="ARBA00022982"/>
    </source>
</evidence>
<evidence type="ECO:0000256" key="3">
    <source>
        <dbReference type="ARBA" id="ARBA00022519"/>
    </source>
</evidence>
<feature type="transmembrane region" description="Helical" evidence="9">
    <location>
        <begin position="71"/>
        <end position="92"/>
    </location>
</feature>
<evidence type="ECO:0000256" key="9">
    <source>
        <dbReference type="HAMAP-Rule" id="MF_00478"/>
    </source>
</evidence>
<accession>A0A172WD89</accession>
<protein>
    <recommendedName>
        <fullName evidence="9">Ion-translocating oxidoreductase complex subunit E</fullName>
        <ecNumber evidence="9">7.-.-.-</ecNumber>
    </recommendedName>
    <alternativeName>
        <fullName evidence="9">Rnf electron transport complex subunit E</fullName>
    </alternativeName>
</protein>
<gene>
    <name evidence="9" type="primary">rnfE</name>
    <name evidence="10" type="ORF">XW81_00565</name>
</gene>
<keyword evidence="10" id="KW-0648">Protein biosynthesis</keyword>
<dbReference type="PIRSF" id="PIRSF006102">
    <property type="entry name" value="NQR_DE"/>
    <property type="match status" value="1"/>
</dbReference>
<keyword evidence="9" id="KW-1003">Cell membrane</keyword>
<dbReference type="NCBIfam" id="NF009070">
    <property type="entry name" value="PRK12405.1"/>
    <property type="match status" value="1"/>
</dbReference>
<evidence type="ECO:0000256" key="5">
    <source>
        <dbReference type="ARBA" id="ARBA00022967"/>
    </source>
</evidence>
<dbReference type="GO" id="GO:0003746">
    <property type="term" value="F:translation elongation factor activity"/>
    <property type="evidence" value="ECO:0007669"/>
    <property type="project" value="UniProtKB-KW"/>
</dbReference>
<feature type="transmembrane region" description="Helical" evidence="9">
    <location>
        <begin position="181"/>
        <end position="201"/>
    </location>
</feature>
<dbReference type="GO" id="GO:0022900">
    <property type="term" value="P:electron transport chain"/>
    <property type="evidence" value="ECO:0007669"/>
    <property type="project" value="UniProtKB-UniRule"/>
</dbReference>
<organism evidence="10 11">
    <name type="scientific">Buchnera aphidicola subsp. Schlechtendalia chinensis</name>
    <dbReference type="NCBI Taxonomy" id="118110"/>
    <lineage>
        <taxon>Bacteria</taxon>
        <taxon>Pseudomonadati</taxon>
        <taxon>Pseudomonadota</taxon>
        <taxon>Gammaproteobacteria</taxon>
        <taxon>Enterobacterales</taxon>
        <taxon>Erwiniaceae</taxon>
        <taxon>Buchnera</taxon>
    </lineage>
</organism>
<name>A0A172WD89_BUCSC</name>
<dbReference type="RefSeq" id="WP_075473915.1">
    <property type="nucleotide sequence ID" value="NZ_CP011299.1"/>
</dbReference>
<reference evidence="10 11" key="1">
    <citation type="submission" date="2015-04" db="EMBL/GenBank/DDBJ databases">
        <title>Buchnera aphidicola assembly.</title>
        <authorList>
            <person name="Zhang Y."/>
        </authorList>
    </citation>
    <scope>NUCLEOTIDE SEQUENCE [LARGE SCALE GENOMIC DNA]</scope>
    <source>
        <strain evidence="10 11">SC</strain>
    </source>
</reference>
<dbReference type="Proteomes" id="UP000077654">
    <property type="component" value="Chromosome"/>
</dbReference>
<evidence type="ECO:0000256" key="1">
    <source>
        <dbReference type="ARBA" id="ARBA00004127"/>
    </source>
</evidence>
<keyword evidence="3 9" id="KW-0997">Cell inner membrane</keyword>
<dbReference type="EC" id="7.-.-.-" evidence="9"/>
<keyword evidence="5 9" id="KW-1278">Translocase</keyword>
<comment type="similarity">
    <text evidence="9">Belongs to the NqrDE/RnfAE family.</text>
</comment>
<feature type="transmembrane region" description="Helical" evidence="9">
    <location>
        <begin position="98"/>
        <end position="120"/>
    </location>
</feature>
<keyword evidence="4 9" id="KW-0812">Transmembrane</keyword>
<feature type="transmembrane region" description="Helical" evidence="9">
    <location>
        <begin position="38"/>
        <end position="59"/>
    </location>
</feature>
<sequence>MNNVIKTFCCGVWTQNSSLVQLLGLCPILAITTNITSALGLGIITTCVLVITNVIISIFKFWIPKNIRIPIYIMVISSVVSCFDMLIHAYSLSLYQSLGIFIPLIITNCVICGRADFVAINSSVLVSFLDGLFVGLGSTLAIFFIGLVRELFGSGTLFFGIENLFGSWSKILYVKIIKVDYVMLFFLYPAGAFMVLGFILAGKNFIDKKINFNNYNHCSKKSKLQFEKNEKFKS</sequence>
<dbReference type="AlphaFoldDB" id="A0A172WD89"/>
<proteinExistence type="inferred from homology"/>
<dbReference type="NCBIfam" id="TIGR01948">
    <property type="entry name" value="rnfE"/>
    <property type="match status" value="1"/>
</dbReference>
<keyword evidence="8 9" id="KW-0472">Membrane</keyword>
<dbReference type="HAMAP" id="MF_00478">
    <property type="entry name" value="RsxE_RnfE"/>
    <property type="match status" value="1"/>
</dbReference>
<evidence type="ECO:0000313" key="10">
    <source>
        <dbReference type="EMBL" id="ANF16924.1"/>
    </source>
</evidence>
<dbReference type="Pfam" id="PF02508">
    <property type="entry name" value="Rnf-Nqr"/>
    <property type="match status" value="1"/>
</dbReference>
<dbReference type="InterPro" id="IPR010968">
    <property type="entry name" value="RnfE"/>
</dbReference>
<keyword evidence="2 9" id="KW-0813">Transport</keyword>
<keyword evidence="6 9" id="KW-0249">Electron transport</keyword>
<dbReference type="GO" id="GO:0005886">
    <property type="term" value="C:plasma membrane"/>
    <property type="evidence" value="ECO:0007669"/>
    <property type="project" value="UniProtKB-SubCell"/>
</dbReference>
<dbReference type="GO" id="GO:0012505">
    <property type="term" value="C:endomembrane system"/>
    <property type="evidence" value="ECO:0007669"/>
    <property type="project" value="UniProtKB-SubCell"/>
</dbReference>
<dbReference type="InterPro" id="IPR003667">
    <property type="entry name" value="NqrDE/RnfAE"/>
</dbReference>
<evidence type="ECO:0000256" key="4">
    <source>
        <dbReference type="ARBA" id="ARBA00022692"/>
    </source>
</evidence>
<keyword evidence="10" id="KW-0251">Elongation factor</keyword>
<comment type="subcellular location">
    <subcellularLocation>
        <location evidence="9">Cell inner membrane</location>
        <topology evidence="9">Multi-pass membrane protein</topology>
    </subcellularLocation>
    <subcellularLocation>
        <location evidence="1">Endomembrane system</location>
        <topology evidence="1">Multi-pass membrane protein</topology>
    </subcellularLocation>
</comment>
<dbReference type="EMBL" id="CP011299">
    <property type="protein sequence ID" value="ANF16924.1"/>
    <property type="molecule type" value="Genomic_DNA"/>
</dbReference>
<dbReference type="STRING" id="118110.XW81_00565"/>
<keyword evidence="11" id="KW-1185">Reference proteome</keyword>
<dbReference type="PANTHER" id="PTHR30586">
    <property type="entry name" value="ELECTRON TRANSPORT COMPLEX PROTEIN RNFE"/>
    <property type="match status" value="1"/>
</dbReference>
<dbReference type="PANTHER" id="PTHR30586:SF0">
    <property type="entry name" value="ION-TRANSLOCATING OXIDOREDUCTASE COMPLEX SUBUNIT E"/>
    <property type="match status" value="1"/>
</dbReference>
<dbReference type="PATRIC" id="fig|118110.3.peg.107"/>